<reference evidence="8 9" key="1">
    <citation type="submission" date="2016-10" db="EMBL/GenBank/DDBJ databases">
        <authorList>
            <person name="de Groot N.N."/>
        </authorList>
    </citation>
    <scope>NUCLEOTIDE SEQUENCE [LARGE SCALE GENOMIC DNA]</scope>
    <source>
        <strain evidence="8 9">DSM 25927</strain>
    </source>
</reference>
<dbReference type="GO" id="GO:0043770">
    <property type="term" value="F:demethylmenaquinone methyltransferase activity"/>
    <property type="evidence" value="ECO:0007669"/>
    <property type="project" value="UniProtKB-UniRule"/>
</dbReference>
<evidence type="ECO:0000256" key="7">
    <source>
        <dbReference type="SAM" id="MobiDB-lite"/>
    </source>
</evidence>
<dbReference type="CDD" id="cd02440">
    <property type="entry name" value="AdoMet_MTases"/>
    <property type="match status" value="1"/>
</dbReference>
<dbReference type="InterPro" id="IPR004033">
    <property type="entry name" value="UbiE/COQ5_MeTrFase"/>
</dbReference>
<comment type="catalytic activity">
    <reaction evidence="6">
        <text>a 2-demethylmenaquinol + S-adenosyl-L-methionine = a menaquinol + S-adenosyl-L-homocysteine + H(+)</text>
        <dbReference type="Rhea" id="RHEA:42640"/>
        <dbReference type="Rhea" id="RHEA-COMP:9539"/>
        <dbReference type="Rhea" id="RHEA-COMP:9563"/>
        <dbReference type="ChEBI" id="CHEBI:15378"/>
        <dbReference type="ChEBI" id="CHEBI:18151"/>
        <dbReference type="ChEBI" id="CHEBI:55437"/>
        <dbReference type="ChEBI" id="CHEBI:57856"/>
        <dbReference type="ChEBI" id="CHEBI:59789"/>
        <dbReference type="EC" id="2.1.1.163"/>
    </reaction>
</comment>
<keyword evidence="3 6" id="KW-0808">Transferase</keyword>
<dbReference type="Proteomes" id="UP000199233">
    <property type="component" value="Unassembled WGS sequence"/>
</dbReference>
<evidence type="ECO:0000313" key="9">
    <source>
        <dbReference type="Proteomes" id="UP000199233"/>
    </source>
</evidence>
<dbReference type="GO" id="GO:0009060">
    <property type="term" value="P:aerobic respiration"/>
    <property type="evidence" value="ECO:0007669"/>
    <property type="project" value="UniProtKB-UniRule"/>
</dbReference>
<dbReference type="EC" id="2.1.1.201" evidence="6"/>
<feature type="binding site" evidence="6">
    <location>
        <begin position="133"/>
        <end position="134"/>
    </location>
    <ligand>
        <name>S-adenosyl-L-methionine</name>
        <dbReference type="ChEBI" id="CHEBI:59789"/>
    </ligand>
</feature>
<gene>
    <name evidence="6" type="primary">ubiE</name>
    <name evidence="8" type="ORF">SAMN04488038_10535</name>
</gene>
<comment type="pathway">
    <text evidence="6">Quinol/quinone metabolism; menaquinone biosynthesis; menaquinol from 1,4-dihydroxy-2-naphthoate: step 2/2.</text>
</comment>
<dbReference type="PANTHER" id="PTHR43591">
    <property type="entry name" value="METHYLTRANSFERASE"/>
    <property type="match status" value="1"/>
</dbReference>
<evidence type="ECO:0000313" key="8">
    <source>
        <dbReference type="EMBL" id="SEQ24983.1"/>
    </source>
</evidence>
<dbReference type="NCBIfam" id="NF001244">
    <property type="entry name" value="PRK00216.1-5"/>
    <property type="match status" value="1"/>
</dbReference>
<comment type="caution">
    <text evidence="6">Lacks conserved residue(s) required for the propagation of feature annotation.</text>
</comment>
<evidence type="ECO:0000256" key="3">
    <source>
        <dbReference type="ARBA" id="ARBA00022679"/>
    </source>
</evidence>
<dbReference type="NCBIfam" id="NF001240">
    <property type="entry name" value="PRK00216.1-1"/>
    <property type="match status" value="1"/>
</dbReference>
<evidence type="ECO:0000256" key="5">
    <source>
        <dbReference type="ARBA" id="ARBA00022691"/>
    </source>
</evidence>
<organism evidence="8 9">
    <name type="scientific">Solimonas aquatica</name>
    <dbReference type="NCBI Taxonomy" id="489703"/>
    <lineage>
        <taxon>Bacteria</taxon>
        <taxon>Pseudomonadati</taxon>
        <taxon>Pseudomonadota</taxon>
        <taxon>Gammaproteobacteria</taxon>
        <taxon>Nevskiales</taxon>
        <taxon>Nevskiaceae</taxon>
        <taxon>Solimonas</taxon>
    </lineage>
</organism>
<dbReference type="FunFam" id="3.40.50.150:FF:000014">
    <property type="entry name" value="Ubiquinone/menaquinone biosynthesis C-methyltransferase UbiE"/>
    <property type="match status" value="1"/>
</dbReference>
<comment type="catalytic activity">
    <reaction evidence="6">
        <text>a 2-methoxy-6-(all-trans-polyprenyl)benzene-1,4-diol + S-adenosyl-L-methionine = a 5-methoxy-2-methyl-3-(all-trans-polyprenyl)benzene-1,4-diol + S-adenosyl-L-homocysteine + H(+)</text>
        <dbReference type="Rhea" id="RHEA:28286"/>
        <dbReference type="Rhea" id="RHEA-COMP:10858"/>
        <dbReference type="Rhea" id="RHEA-COMP:10859"/>
        <dbReference type="ChEBI" id="CHEBI:15378"/>
        <dbReference type="ChEBI" id="CHEBI:57856"/>
        <dbReference type="ChEBI" id="CHEBI:59789"/>
        <dbReference type="ChEBI" id="CHEBI:84166"/>
        <dbReference type="ChEBI" id="CHEBI:84167"/>
        <dbReference type="EC" id="2.1.1.201"/>
    </reaction>
</comment>
<dbReference type="InterPro" id="IPR029063">
    <property type="entry name" value="SAM-dependent_MTases_sf"/>
</dbReference>
<proteinExistence type="inferred from homology"/>
<dbReference type="RefSeq" id="WP_093284550.1">
    <property type="nucleotide sequence ID" value="NZ_FOFS01000005.1"/>
</dbReference>
<comment type="similarity">
    <text evidence="6">Belongs to the class I-like SAM-binding methyltransferase superfamily. MenG/UbiE family.</text>
</comment>
<dbReference type="PROSITE" id="PS51608">
    <property type="entry name" value="SAM_MT_UBIE"/>
    <property type="match status" value="1"/>
</dbReference>
<dbReference type="GO" id="GO:0032259">
    <property type="term" value="P:methylation"/>
    <property type="evidence" value="ECO:0007669"/>
    <property type="project" value="UniProtKB-KW"/>
</dbReference>
<dbReference type="OrthoDB" id="9808140at2"/>
<dbReference type="UniPathway" id="UPA00232"/>
<accession>A0A1H9EIB8</accession>
<name>A0A1H9EIB8_9GAMM</name>
<keyword evidence="2 6" id="KW-0489">Methyltransferase</keyword>
<comment type="pathway">
    <text evidence="6">Cofactor biosynthesis; ubiquinone biosynthesis.</text>
</comment>
<comment type="function">
    <text evidence="6">Methyltransferase required for the conversion of demethylmenaquinol (DMKH2) to menaquinol (MKH2) and the conversion of 2-polyprenyl-6-methoxy-1,4-benzoquinol (DDMQH2) to 2-polyprenyl-3-methyl-6-methoxy-1,4-benzoquinol (DMQH2).</text>
</comment>
<dbReference type="NCBIfam" id="TIGR01934">
    <property type="entry name" value="MenG_MenH_UbiE"/>
    <property type="match status" value="1"/>
</dbReference>
<dbReference type="GO" id="GO:0009234">
    <property type="term" value="P:menaquinone biosynthetic process"/>
    <property type="evidence" value="ECO:0007669"/>
    <property type="project" value="UniProtKB-UniRule"/>
</dbReference>
<dbReference type="UniPathway" id="UPA00079">
    <property type="reaction ID" value="UER00169"/>
</dbReference>
<dbReference type="GO" id="GO:0008425">
    <property type="term" value="F:2-methoxy-6-polyprenyl-1,4-benzoquinol methyltransferase activity"/>
    <property type="evidence" value="ECO:0007669"/>
    <property type="project" value="UniProtKB-UniRule"/>
</dbReference>
<feature type="region of interest" description="Disordered" evidence="7">
    <location>
        <begin position="1"/>
        <end position="27"/>
    </location>
</feature>
<dbReference type="EMBL" id="FOFS01000005">
    <property type="protein sequence ID" value="SEQ24983.1"/>
    <property type="molecule type" value="Genomic_DNA"/>
</dbReference>
<protein>
    <recommendedName>
        <fullName evidence="6">Ubiquinone/menaquinone biosynthesis C-methyltransferase UbiE</fullName>
        <ecNumber evidence="6">2.1.1.163</ecNumber>
        <ecNumber evidence="6">2.1.1.201</ecNumber>
    </recommendedName>
    <alternativeName>
        <fullName evidence="6">2-methoxy-6-polyprenyl-1,4-benzoquinol methylase</fullName>
    </alternativeName>
    <alternativeName>
        <fullName evidence="6">Demethylmenaquinone methyltransferase</fullName>
    </alternativeName>
</protein>
<keyword evidence="5 6" id="KW-0949">S-adenosyl-L-methionine</keyword>
<evidence type="ECO:0000256" key="2">
    <source>
        <dbReference type="ARBA" id="ARBA00022603"/>
    </source>
</evidence>
<dbReference type="HAMAP" id="MF_01813">
    <property type="entry name" value="MenG_UbiE_methyltr"/>
    <property type="match status" value="1"/>
</dbReference>
<dbReference type="EC" id="2.1.1.163" evidence="6"/>
<feature type="binding site" evidence="6">
    <location>
        <position position="85"/>
    </location>
    <ligand>
        <name>S-adenosyl-L-methionine</name>
        <dbReference type="ChEBI" id="CHEBI:59789"/>
    </ligand>
</feature>
<sequence>MAQPSDPKSRRDSDESSSTTHFGYEQVPVGEKRQRVAGVFTSVAAKYDLMNDLMSLGIHRVWKRFTIDLAGVRPGEKVLDVAGGTGDLTREFAKAAGPKGQVILSDINAAMLGEGRKRLVDHGLVQVPAVQANAECLPFADDSFDCITIGFGLRNVTDKDAALRSMTRCLKPGGRLLVMEFSKPQSSLLSKVYDEYSFKLLPLMGRLVARDEDSYRYLAESIRMHPDQATLKGMMENAGLARVQVYNLSGGIVAVHRGFKLD</sequence>
<evidence type="ECO:0000256" key="4">
    <source>
        <dbReference type="ARBA" id="ARBA00022688"/>
    </source>
</evidence>
<feature type="binding site" evidence="6">
    <location>
        <position position="106"/>
    </location>
    <ligand>
        <name>S-adenosyl-L-methionine</name>
        <dbReference type="ChEBI" id="CHEBI:59789"/>
    </ligand>
</feature>
<dbReference type="SUPFAM" id="SSF53335">
    <property type="entry name" value="S-adenosyl-L-methionine-dependent methyltransferases"/>
    <property type="match status" value="1"/>
</dbReference>
<dbReference type="PANTHER" id="PTHR43591:SF24">
    <property type="entry name" value="2-METHOXY-6-POLYPRENYL-1,4-BENZOQUINOL METHYLASE, MITOCHONDRIAL"/>
    <property type="match status" value="1"/>
</dbReference>
<dbReference type="STRING" id="489703.SAMN04488038_10535"/>
<dbReference type="InterPro" id="IPR023576">
    <property type="entry name" value="UbiE/COQ5_MeTrFase_CS"/>
</dbReference>
<keyword evidence="9" id="KW-1185">Reference proteome</keyword>
<evidence type="ECO:0000256" key="6">
    <source>
        <dbReference type="HAMAP-Rule" id="MF_01813"/>
    </source>
</evidence>
<dbReference type="PROSITE" id="PS01183">
    <property type="entry name" value="UBIE_1"/>
    <property type="match status" value="1"/>
</dbReference>
<dbReference type="Pfam" id="PF01209">
    <property type="entry name" value="Ubie_methyltran"/>
    <property type="match status" value="1"/>
</dbReference>
<evidence type="ECO:0000256" key="1">
    <source>
        <dbReference type="ARBA" id="ARBA00022428"/>
    </source>
</evidence>
<dbReference type="AlphaFoldDB" id="A0A1H9EIB8"/>
<keyword evidence="1 6" id="KW-0474">Menaquinone biosynthesis</keyword>
<dbReference type="Gene3D" id="3.40.50.150">
    <property type="entry name" value="Vaccinia Virus protein VP39"/>
    <property type="match status" value="1"/>
</dbReference>
<keyword evidence="4 6" id="KW-0831">Ubiquinone biosynthesis</keyword>